<protein>
    <recommendedName>
        <fullName evidence="5">Co/Zn/Cd efflux system component</fullName>
    </recommendedName>
</protein>
<evidence type="ECO:0000256" key="1">
    <source>
        <dbReference type="SAM" id="MobiDB-lite"/>
    </source>
</evidence>
<dbReference type="PATRIC" id="fig|68223.7.peg.3596"/>
<organism evidence="3 4">
    <name type="scientific">Streptomyces katrae</name>
    <dbReference type="NCBI Taxonomy" id="68223"/>
    <lineage>
        <taxon>Bacteria</taxon>
        <taxon>Bacillati</taxon>
        <taxon>Actinomycetota</taxon>
        <taxon>Actinomycetes</taxon>
        <taxon>Kitasatosporales</taxon>
        <taxon>Streptomycetaceae</taxon>
        <taxon>Streptomyces</taxon>
    </lineage>
</organism>
<gene>
    <name evidence="3" type="ORF">VR44_33570</name>
</gene>
<keyword evidence="2" id="KW-1133">Transmembrane helix</keyword>
<keyword evidence="4" id="KW-1185">Reference proteome</keyword>
<evidence type="ECO:0000313" key="4">
    <source>
        <dbReference type="Proteomes" id="UP000033551"/>
    </source>
</evidence>
<accession>A0A0F4ITU1</accession>
<sequence>MGRVSETDRPRPRRRGPLRAAVGLAVLLAVIGYVLVHHYSNGGAGAPYCEVTAKGSAGGSGGAVQTYGMSPEQASNAATIAAVGISKGLPDRAVTIALATAMQESGLRNLDHGDRDSLGLFQQRPSQGWGTPEQIMDPVYSAGIFYDRLVEVKGYTRLPLTVAAQRVQLSGFPQAYAKHEPDATVVTAAFGEGETTATLTCSGPAPAKGDPEKVRTELARAFGKEALSAGRPALHAGAKTGESPSPKAVASPSAGSAGAAGGAAAGPSQPAAVPEAEVDLWLKDGGGAAEARRGRAMAHWAVARSRDLGIARVSYDGSVWAAGQNRGAWQRKGAGGTKGNAAPDPYEAVPGQVRIFLPRGTG</sequence>
<name>A0A0F4ITU1_9ACTN</name>
<dbReference type="AlphaFoldDB" id="A0A0F4ITU1"/>
<dbReference type="Proteomes" id="UP000033551">
    <property type="component" value="Unassembled WGS sequence"/>
</dbReference>
<keyword evidence="2" id="KW-0812">Transmembrane</keyword>
<proteinExistence type="predicted"/>
<dbReference type="STRING" id="68223.GCA_002028425_04660"/>
<evidence type="ECO:0000313" key="3">
    <source>
        <dbReference type="EMBL" id="KJY25064.1"/>
    </source>
</evidence>
<comment type="caution">
    <text evidence="3">The sequence shown here is derived from an EMBL/GenBank/DDBJ whole genome shotgun (WGS) entry which is preliminary data.</text>
</comment>
<feature type="compositionally biased region" description="Low complexity" evidence="1">
    <location>
        <begin position="243"/>
        <end position="257"/>
    </location>
</feature>
<feature type="region of interest" description="Disordered" evidence="1">
    <location>
        <begin position="235"/>
        <end position="272"/>
    </location>
</feature>
<dbReference type="EMBL" id="JZWV01001126">
    <property type="protein sequence ID" value="KJY25064.1"/>
    <property type="molecule type" value="Genomic_DNA"/>
</dbReference>
<evidence type="ECO:0000256" key="2">
    <source>
        <dbReference type="SAM" id="Phobius"/>
    </source>
</evidence>
<evidence type="ECO:0008006" key="5">
    <source>
        <dbReference type="Google" id="ProtNLM"/>
    </source>
</evidence>
<feature type="transmembrane region" description="Helical" evidence="2">
    <location>
        <begin position="20"/>
        <end position="39"/>
    </location>
</feature>
<reference evidence="3 4" key="1">
    <citation type="submission" date="2015-02" db="EMBL/GenBank/DDBJ databases">
        <authorList>
            <person name="Ju K.-S."/>
            <person name="Doroghazi J.R."/>
            <person name="Metcalf W."/>
        </authorList>
    </citation>
    <scope>NUCLEOTIDE SEQUENCE [LARGE SCALE GENOMIC DNA]</scope>
    <source>
        <strain evidence="3 4">NRRL ISP-5550</strain>
    </source>
</reference>
<dbReference type="RefSeq" id="WP_045951421.1">
    <property type="nucleotide sequence ID" value="NZ_JZWV01001126.1"/>
</dbReference>
<keyword evidence="2" id="KW-0472">Membrane</keyword>